<name>A0ABV5EKI4_9ACTN</name>
<keyword evidence="2" id="KW-0624">Polysaccharide degradation</keyword>
<dbReference type="CDD" id="cd00063">
    <property type="entry name" value="FN3"/>
    <property type="match status" value="1"/>
</dbReference>
<dbReference type="InterPro" id="IPR011658">
    <property type="entry name" value="PA14_dom"/>
</dbReference>
<dbReference type="InterPro" id="IPR003961">
    <property type="entry name" value="FN3_dom"/>
</dbReference>
<dbReference type="PROSITE" id="PS50853">
    <property type="entry name" value="FN3"/>
    <property type="match status" value="1"/>
</dbReference>
<keyword evidence="1" id="KW-0326">Glycosidase</keyword>
<evidence type="ECO:0000259" key="5">
    <source>
        <dbReference type="PROSITE" id="PS51820"/>
    </source>
</evidence>
<dbReference type="SMART" id="SM00060">
    <property type="entry name" value="FN3"/>
    <property type="match status" value="2"/>
</dbReference>
<feature type="chain" id="PRO_5046948220" evidence="3">
    <location>
        <begin position="34"/>
        <end position="554"/>
    </location>
</feature>
<dbReference type="EMBL" id="JAYMRP010000043">
    <property type="protein sequence ID" value="MFB8777351.1"/>
    <property type="molecule type" value="Genomic_DNA"/>
</dbReference>
<dbReference type="SMART" id="SM00758">
    <property type="entry name" value="PA14"/>
    <property type="match status" value="1"/>
</dbReference>
<dbReference type="SUPFAM" id="SSF49265">
    <property type="entry name" value="Fibronectin type III"/>
    <property type="match status" value="2"/>
</dbReference>
<keyword evidence="3" id="KW-0732">Signal</keyword>
<evidence type="ECO:0000259" key="4">
    <source>
        <dbReference type="PROSITE" id="PS50853"/>
    </source>
</evidence>
<accession>A0ABV5EKI4</accession>
<comment type="caution">
    <text evidence="6">The sequence shown here is derived from an EMBL/GenBank/DDBJ whole genome shotgun (WGS) entry which is preliminary data.</text>
</comment>
<feature type="signal peptide" evidence="3">
    <location>
        <begin position="1"/>
        <end position="33"/>
    </location>
</feature>
<dbReference type="InterPro" id="IPR037524">
    <property type="entry name" value="PA14/GLEYA"/>
</dbReference>
<keyword evidence="7" id="KW-1185">Reference proteome</keyword>
<protein>
    <submittedName>
        <fullName evidence="6">PA14 domain-containing protein</fullName>
    </submittedName>
</protein>
<dbReference type="Gene3D" id="2.60.40.10">
    <property type="entry name" value="Immunoglobulins"/>
    <property type="match status" value="3"/>
</dbReference>
<dbReference type="Pfam" id="PF07691">
    <property type="entry name" value="PA14"/>
    <property type="match status" value="1"/>
</dbReference>
<proteinExistence type="predicted"/>
<organism evidence="6 7">
    <name type="scientific">Streptomyces broussonetiae</name>
    <dbReference type="NCBI Taxonomy" id="2686304"/>
    <lineage>
        <taxon>Bacteria</taxon>
        <taxon>Bacillati</taxon>
        <taxon>Actinomycetota</taxon>
        <taxon>Actinomycetes</taxon>
        <taxon>Kitasatosporales</taxon>
        <taxon>Streptomycetaceae</taxon>
        <taxon>Streptomyces</taxon>
    </lineage>
</organism>
<dbReference type="InterPro" id="IPR036116">
    <property type="entry name" value="FN3_sf"/>
</dbReference>
<sequence length="554" mass="58300">MNPARRTTAGLSTAVVLATAGGLLTALTTPASAATTCTSPVFKRQFYANTTFSGTPERTDCDGTIDQNWGTGAPATGLPKNDFGVRWTVTRDFGSGGPFALGAAAQDGIRVYVDGVRKVNLWKNVSTTARTKVNVNIPAGKHTLRVDFVNRTGTANVKFAYAPRTSATVDTVRPLAPAGAAVTYTPATNKAKLTWSKNKEMDLAGYRVYRRLKGSSTWTRLTTTTATSYTDTTLPMTGQVFYYEVRAYDKAGNTSSGTADQGVTTVDRTAPEPVTGLTALGTTAGNSVSWRAPAAKDVDHYEVWSAPEGQSDPDGPEIRFGTSFTDSVAEPGTPHWYAVQALDSAGNISPLSAKVTVTRPAATAVAPPTDLRSTVRDEMTLLDWSQDEGSGATGFRVYRRTDPNGAWTLLGSTPTATFADRSAPTGRAYYYVAAVDDADADSVPSGQAAVDRLTPATATGPAQPQLTLVSSGSTRSPIVIGVKPGAGDEGRLLKGFSWSISGACGDAGLGRMTTTDTIEWTPPYSGPCEVSVIAVDVYGRSGERGSWLEFTVGR</sequence>
<evidence type="ECO:0000256" key="1">
    <source>
        <dbReference type="ARBA" id="ARBA00023295"/>
    </source>
</evidence>
<evidence type="ECO:0000256" key="2">
    <source>
        <dbReference type="ARBA" id="ARBA00023326"/>
    </source>
</evidence>
<reference evidence="6 7" key="1">
    <citation type="submission" date="2024-01" db="EMBL/GenBank/DDBJ databases">
        <title>Genome mining of biosynthetic gene clusters to explore secondary metabolites of Streptomyces sp.</title>
        <authorList>
            <person name="Baig A."/>
            <person name="Ajitkumar Shintre N."/>
            <person name="Kumar H."/>
            <person name="Anbarasu A."/>
            <person name="Ramaiah S."/>
        </authorList>
    </citation>
    <scope>NUCLEOTIDE SEQUENCE [LARGE SCALE GENOMIC DNA]</scope>
    <source>
        <strain evidence="6 7">A57</strain>
    </source>
</reference>
<dbReference type="SUPFAM" id="SSF56988">
    <property type="entry name" value="Anthrax protective antigen"/>
    <property type="match status" value="1"/>
</dbReference>
<feature type="domain" description="Fibronectin type-III" evidence="4">
    <location>
        <begin position="270"/>
        <end position="362"/>
    </location>
</feature>
<dbReference type="PROSITE" id="PS51820">
    <property type="entry name" value="PA14"/>
    <property type="match status" value="1"/>
</dbReference>
<keyword evidence="2" id="KW-0119">Carbohydrate metabolism</keyword>
<dbReference type="InterPro" id="IPR013783">
    <property type="entry name" value="Ig-like_fold"/>
</dbReference>
<gene>
    <name evidence="6" type="ORF">VSS16_32320</name>
</gene>
<dbReference type="Proteomes" id="UP001585080">
    <property type="component" value="Unassembled WGS sequence"/>
</dbReference>
<keyword evidence="1" id="KW-0378">Hydrolase</keyword>
<dbReference type="RefSeq" id="WP_376735826.1">
    <property type="nucleotide sequence ID" value="NZ_JAYMRP010000043.1"/>
</dbReference>
<feature type="domain" description="PA14" evidence="5">
    <location>
        <begin position="37"/>
        <end position="179"/>
    </location>
</feature>
<evidence type="ECO:0000313" key="7">
    <source>
        <dbReference type="Proteomes" id="UP001585080"/>
    </source>
</evidence>
<evidence type="ECO:0000313" key="6">
    <source>
        <dbReference type="EMBL" id="MFB8777351.1"/>
    </source>
</evidence>
<evidence type="ECO:0000256" key="3">
    <source>
        <dbReference type="SAM" id="SignalP"/>
    </source>
</evidence>